<organism evidence="9 10">
    <name type="scientific">Parvibaculum lavamentivorans (strain DS-1 / DSM 13023 / NCIMB 13966)</name>
    <dbReference type="NCBI Taxonomy" id="402881"/>
    <lineage>
        <taxon>Bacteria</taxon>
        <taxon>Pseudomonadati</taxon>
        <taxon>Pseudomonadota</taxon>
        <taxon>Alphaproteobacteria</taxon>
        <taxon>Hyphomicrobiales</taxon>
        <taxon>Parvibaculaceae</taxon>
        <taxon>Parvibaculum</taxon>
    </lineage>
</organism>
<evidence type="ECO:0000313" key="9">
    <source>
        <dbReference type="EMBL" id="ABS64491.1"/>
    </source>
</evidence>
<proteinExistence type="predicted"/>
<feature type="domain" description="RCK C-terminal" evidence="8">
    <location>
        <begin position="324"/>
        <end position="411"/>
    </location>
</feature>
<accession>A7HX58</accession>
<keyword evidence="6 7" id="KW-0472">Membrane</keyword>
<evidence type="ECO:0000256" key="4">
    <source>
        <dbReference type="ARBA" id="ARBA00022737"/>
    </source>
</evidence>
<evidence type="ECO:0000256" key="3">
    <source>
        <dbReference type="ARBA" id="ARBA00022692"/>
    </source>
</evidence>
<keyword evidence="4" id="KW-0677">Repeat</keyword>
<dbReference type="InterPro" id="IPR006037">
    <property type="entry name" value="RCK_C"/>
</dbReference>
<dbReference type="KEGG" id="pla:Plav_2884"/>
<feature type="transmembrane region" description="Helical" evidence="7">
    <location>
        <begin position="108"/>
        <end position="124"/>
    </location>
</feature>
<feature type="transmembrane region" description="Helical" evidence="7">
    <location>
        <begin position="450"/>
        <end position="467"/>
    </location>
</feature>
<evidence type="ECO:0000256" key="6">
    <source>
        <dbReference type="ARBA" id="ARBA00023136"/>
    </source>
</evidence>
<protein>
    <submittedName>
        <fullName evidence="9">TrkA-C domain protein</fullName>
    </submittedName>
</protein>
<evidence type="ECO:0000256" key="2">
    <source>
        <dbReference type="ARBA" id="ARBA00022448"/>
    </source>
</evidence>
<feature type="transmembrane region" description="Helical" evidence="7">
    <location>
        <begin position="426"/>
        <end position="444"/>
    </location>
</feature>
<evidence type="ECO:0000256" key="1">
    <source>
        <dbReference type="ARBA" id="ARBA00004141"/>
    </source>
</evidence>
<dbReference type="PANTHER" id="PTHR43652">
    <property type="entry name" value="BASIC AMINO ACID ANTIPORTER YFCC-RELATED"/>
    <property type="match status" value="1"/>
</dbReference>
<feature type="transmembrane region" description="Helical" evidence="7">
    <location>
        <begin position="194"/>
        <end position="217"/>
    </location>
</feature>
<dbReference type="Pfam" id="PF02080">
    <property type="entry name" value="TrkA_C"/>
    <property type="match status" value="2"/>
</dbReference>
<dbReference type="Gene3D" id="3.30.70.1450">
    <property type="entry name" value="Regulator of K+ conductance, C-terminal domain"/>
    <property type="match status" value="2"/>
</dbReference>
<dbReference type="InterPro" id="IPR036721">
    <property type="entry name" value="RCK_C_sf"/>
</dbReference>
<feature type="transmembrane region" description="Helical" evidence="7">
    <location>
        <begin position="158"/>
        <end position="182"/>
    </location>
</feature>
<dbReference type="GO" id="GO:0008324">
    <property type="term" value="F:monoatomic cation transmembrane transporter activity"/>
    <property type="evidence" value="ECO:0007669"/>
    <property type="project" value="InterPro"/>
</dbReference>
<evidence type="ECO:0000259" key="8">
    <source>
        <dbReference type="PROSITE" id="PS51202"/>
    </source>
</evidence>
<dbReference type="InterPro" id="IPR004680">
    <property type="entry name" value="Cit_transptr-like_dom"/>
</dbReference>
<comment type="subcellular location">
    <subcellularLocation>
        <location evidence="1">Membrane</location>
        <topology evidence="1">Multi-pass membrane protein</topology>
    </subcellularLocation>
</comment>
<dbReference type="RefSeq" id="WP_012111807.1">
    <property type="nucleotide sequence ID" value="NC_009719.1"/>
</dbReference>
<dbReference type="eggNOG" id="COG0490">
    <property type="taxonomic scope" value="Bacteria"/>
</dbReference>
<gene>
    <name evidence="9" type="ordered locus">Plav_2884</name>
</gene>
<feature type="transmembrane region" description="Helical" evidence="7">
    <location>
        <begin position="6"/>
        <end position="25"/>
    </location>
</feature>
<feature type="transmembrane region" description="Helical" evidence="7">
    <location>
        <begin position="598"/>
        <end position="617"/>
    </location>
</feature>
<feature type="transmembrane region" description="Helical" evidence="7">
    <location>
        <begin position="504"/>
        <end position="524"/>
    </location>
</feature>
<dbReference type="GO" id="GO:0006813">
    <property type="term" value="P:potassium ion transport"/>
    <property type="evidence" value="ECO:0007669"/>
    <property type="project" value="InterPro"/>
</dbReference>
<feature type="transmembrane region" description="Helical" evidence="7">
    <location>
        <begin position="479"/>
        <end position="498"/>
    </location>
</feature>
<dbReference type="AlphaFoldDB" id="A7HX58"/>
<dbReference type="eggNOG" id="COG0569">
    <property type="taxonomic scope" value="Bacteria"/>
</dbReference>
<evidence type="ECO:0000256" key="5">
    <source>
        <dbReference type="ARBA" id="ARBA00022989"/>
    </source>
</evidence>
<feature type="transmembrane region" description="Helical" evidence="7">
    <location>
        <begin position="558"/>
        <end position="577"/>
    </location>
</feature>
<keyword evidence="2" id="KW-0813">Transport</keyword>
<dbReference type="EMBL" id="CP000774">
    <property type="protein sequence ID" value="ABS64491.1"/>
    <property type="molecule type" value="Genomic_DNA"/>
</dbReference>
<feature type="domain" description="RCK C-terminal" evidence="8">
    <location>
        <begin position="226"/>
        <end position="310"/>
    </location>
</feature>
<dbReference type="OrthoDB" id="9809303at2"/>
<dbReference type="GO" id="GO:0005886">
    <property type="term" value="C:plasma membrane"/>
    <property type="evidence" value="ECO:0007669"/>
    <property type="project" value="TreeGrafter"/>
</dbReference>
<dbReference type="Proteomes" id="UP000006377">
    <property type="component" value="Chromosome"/>
</dbReference>
<keyword evidence="3 7" id="KW-0812">Transmembrane</keyword>
<dbReference type="eggNOG" id="COG0471">
    <property type="taxonomic scope" value="Bacteria"/>
</dbReference>
<feature type="transmembrane region" description="Helical" evidence="7">
    <location>
        <begin position="32"/>
        <end position="51"/>
    </location>
</feature>
<dbReference type="HOGENOM" id="CLU_005170_6_1_5"/>
<dbReference type="SUPFAM" id="SSF116726">
    <property type="entry name" value="TrkA C-terminal domain-like"/>
    <property type="match status" value="2"/>
</dbReference>
<feature type="transmembrane region" description="Helical" evidence="7">
    <location>
        <begin position="63"/>
        <end position="87"/>
    </location>
</feature>
<dbReference type="Pfam" id="PF03600">
    <property type="entry name" value="CitMHS"/>
    <property type="match status" value="1"/>
</dbReference>
<dbReference type="STRING" id="402881.Plav_2884"/>
<evidence type="ECO:0000256" key="7">
    <source>
        <dbReference type="SAM" id="Phobius"/>
    </source>
</evidence>
<keyword evidence="5 7" id="KW-1133">Transmembrane helix</keyword>
<dbReference type="InterPro" id="IPR051679">
    <property type="entry name" value="DASS-Related_Transporters"/>
</dbReference>
<keyword evidence="10" id="KW-1185">Reference proteome</keyword>
<dbReference type="PROSITE" id="PS51202">
    <property type="entry name" value="RCK_C"/>
    <property type="match status" value="2"/>
</dbReference>
<dbReference type="PANTHER" id="PTHR43652:SF2">
    <property type="entry name" value="BASIC AMINO ACID ANTIPORTER YFCC-RELATED"/>
    <property type="match status" value="1"/>
</dbReference>
<name>A7HX58_PARL1</name>
<feature type="transmembrane region" description="Helical" evidence="7">
    <location>
        <begin position="130"/>
        <end position="146"/>
    </location>
</feature>
<reference evidence="9 10" key="1">
    <citation type="journal article" date="2011" name="Stand. Genomic Sci.">
        <title>Complete genome sequence of Parvibaculum lavamentivorans type strain (DS-1(T)).</title>
        <authorList>
            <person name="Schleheck D."/>
            <person name="Weiss M."/>
            <person name="Pitluck S."/>
            <person name="Bruce D."/>
            <person name="Land M.L."/>
            <person name="Han S."/>
            <person name="Saunders E."/>
            <person name="Tapia R."/>
            <person name="Detter C."/>
            <person name="Brettin T."/>
            <person name="Han J."/>
            <person name="Woyke T."/>
            <person name="Goodwin L."/>
            <person name="Pennacchio L."/>
            <person name="Nolan M."/>
            <person name="Cook A.M."/>
            <person name="Kjelleberg S."/>
            <person name="Thomas T."/>
        </authorList>
    </citation>
    <scope>NUCLEOTIDE SEQUENCE [LARGE SCALE GENOMIC DNA]</scope>
    <source>
        <strain evidence="10">DS-1 / DSM 13023 / NCIMB 13966</strain>
    </source>
</reference>
<sequence>MEIAFAWQMWVTYGLILVAVLLFSIERISLELSALGILVFLLVFFYLFPVTGPAGQNLLSSTALLAGFANPALIAVLALLVVGHGMFQTGALDGAARSVADLGSTRPGLTIFCTFLLVAVISAFLNNTPVAVMFIPVLATLAGRFGQRAPKVMMTLSFVSILGGMTTLIGSSTNLLAAGVVMTSHLPPIGIFDFVVPGMFLAAIGFLYATLVVPHLLPDRGGAVDLSGPEAGGGKQYIAQLEITSGHPLVGVSSVAGLFPPLRDMTVRMIQRGEHPILPPFEDVTLVPGDVVIVAATRQTLTEALKSGSRIFEGMLEERFAEGLDTSEGPAKPGGELVLAETVVAPGSRMIGQTIEQIAFRHQTGCIVLGIQRRSRMIRTLLNDIRLEAGDVLLVLGKGAQVQDLRHNRDVLLLEWSATELPDPKFARRALAVFGIMVATVLTGLVPIEIAAVGAAAAIIATGVLNVRQAARAIDRRIFLMVGAMLGVAAALDATGGARAIAEASVLVFAGYGVPVILSAFFFATALTTNVLTNNATAVLFTPIAISTATQLGVDPLIFVYAVIFAANCSFATPMGYQTNLLVMGPGHYEFRDFVRAGTPLVILLWLAYSFFAPWYYGL</sequence>
<evidence type="ECO:0000313" key="10">
    <source>
        <dbReference type="Proteomes" id="UP000006377"/>
    </source>
</evidence>